<evidence type="ECO:0000256" key="1">
    <source>
        <dbReference type="ARBA" id="ARBA00006987"/>
    </source>
</evidence>
<dbReference type="OrthoDB" id="8628732at2"/>
<name>A0A261US62_9BORD</name>
<dbReference type="Gene3D" id="3.40.190.150">
    <property type="entry name" value="Bordetella uptake gene, domain 1"/>
    <property type="match status" value="1"/>
</dbReference>
<evidence type="ECO:0008006" key="4">
    <source>
        <dbReference type="Google" id="ProtNLM"/>
    </source>
</evidence>
<gene>
    <name evidence="2" type="ORF">CAL28_07295</name>
</gene>
<dbReference type="PIRSF" id="PIRSF017082">
    <property type="entry name" value="YflP"/>
    <property type="match status" value="1"/>
</dbReference>
<dbReference type="Pfam" id="PF03401">
    <property type="entry name" value="TctC"/>
    <property type="match status" value="1"/>
</dbReference>
<accession>A0A261US62</accession>
<dbReference type="CDD" id="cd07012">
    <property type="entry name" value="PBP2_Bug_TTT"/>
    <property type="match status" value="1"/>
</dbReference>
<dbReference type="EMBL" id="NEVS01000002">
    <property type="protein sequence ID" value="OZI64471.1"/>
    <property type="molecule type" value="Genomic_DNA"/>
</dbReference>
<organism evidence="2 3">
    <name type="scientific">Bordetella genomosp. 11</name>
    <dbReference type="NCBI Taxonomy" id="1416808"/>
    <lineage>
        <taxon>Bacteria</taxon>
        <taxon>Pseudomonadati</taxon>
        <taxon>Pseudomonadota</taxon>
        <taxon>Betaproteobacteria</taxon>
        <taxon>Burkholderiales</taxon>
        <taxon>Alcaligenaceae</taxon>
        <taxon>Bordetella</taxon>
    </lineage>
</organism>
<reference evidence="3" key="1">
    <citation type="submission" date="2017-05" db="EMBL/GenBank/DDBJ databases">
        <title>Complete and WGS of Bordetella genogroups.</title>
        <authorList>
            <person name="Spilker T."/>
            <person name="Lipuma J."/>
        </authorList>
    </citation>
    <scope>NUCLEOTIDE SEQUENCE [LARGE SCALE GENOMIC DNA]</scope>
    <source>
        <strain evidence="3">AU8856</strain>
    </source>
</reference>
<dbReference type="Proteomes" id="UP000215767">
    <property type="component" value="Unassembled WGS sequence"/>
</dbReference>
<comment type="similarity">
    <text evidence="1">Belongs to the UPF0065 (bug) family.</text>
</comment>
<dbReference type="PANTHER" id="PTHR42928:SF5">
    <property type="entry name" value="BLR1237 PROTEIN"/>
    <property type="match status" value="1"/>
</dbReference>
<evidence type="ECO:0000313" key="3">
    <source>
        <dbReference type="Proteomes" id="UP000215767"/>
    </source>
</evidence>
<sequence>MLHQRHRGPPDVLRGLQRLRRPGSYRAGRIPLCRPGFHWRQTMKQRIIAAFIASTLGFIGTAVQAQADSFPDKPVTLVVPYSPGGGSDNIARAAANFLSQYWKQPVIVENKPGADGMIATRQVMRAAPDGYTLLISIPAIAALKYINKAMDADPLVELRPVSMLASGPTGIVVKGGTDIRTIDDLKKACAKSAARCSWASGEPFTLLAGTGLVEKMGLKDMTNVRYAGTSAAVNDIIGGRVTMVVTGLSSVVPHHKAGTMKILALSSDKRLPEVPDVPTYAESGLGDVDFTNNWYGIFVPAKTPDAVVGRIADGMRLAARDPQVLKVLQPLLIQPVGSSPEEFAATVKRAQATVDKLSSHLTQ</sequence>
<keyword evidence="3" id="KW-1185">Reference proteome</keyword>
<dbReference type="InterPro" id="IPR042100">
    <property type="entry name" value="Bug_dom1"/>
</dbReference>
<dbReference type="PANTHER" id="PTHR42928">
    <property type="entry name" value="TRICARBOXYLATE-BINDING PROTEIN"/>
    <property type="match status" value="1"/>
</dbReference>
<dbReference type="Gene3D" id="3.40.190.10">
    <property type="entry name" value="Periplasmic binding protein-like II"/>
    <property type="match status" value="1"/>
</dbReference>
<dbReference type="SUPFAM" id="SSF53850">
    <property type="entry name" value="Periplasmic binding protein-like II"/>
    <property type="match status" value="1"/>
</dbReference>
<comment type="caution">
    <text evidence="2">The sequence shown here is derived from an EMBL/GenBank/DDBJ whole genome shotgun (WGS) entry which is preliminary data.</text>
</comment>
<dbReference type="AlphaFoldDB" id="A0A261US62"/>
<dbReference type="InterPro" id="IPR005064">
    <property type="entry name" value="BUG"/>
</dbReference>
<protein>
    <recommendedName>
        <fullName evidence="4">Tripartite tricarboxylate transporter substrate binding protein</fullName>
    </recommendedName>
</protein>
<evidence type="ECO:0000313" key="2">
    <source>
        <dbReference type="EMBL" id="OZI64471.1"/>
    </source>
</evidence>
<proteinExistence type="inferred from homology"/>